<dbReference type="EMBL" id="CP001089">
    <property type="protein sequence ID" value="ACD95806.1"/>
    <property type="molecule type" value="Genomic_DNA"/>
</dbReference>
<keyword evidence="1" id="KW-0472">Membrane</keyword>
<evidence type="ECO:0000313" key="2">
    <source>
        <dbReference type="EMBL" id="ACD95806.1"/>
    </source>
</evidence>
<dbReference type="Proteomes" id="UP000002420">
    <property type="component" value="Chromosome"/>
</dbReference>
<dbReference type="HOGENOM" id="CLU_084157_0_0_7"/>
<keyword evidence="3" id="KW-1185">Reference proteome</keyword>
<accession>B3E3I7</accession>
<feature type="transmembrane region" description="Helical" evidence="1">
    <location>
        <begin position="6"/>
        <end position="28"/>
    </location>
</feature>
<dbReference type="OrthoDB" id="9783085at2"/>
<name>B3E3I7_TRIL1</name>
<dbReference type="eggNOG" id="COG0457">
    <property type="taxonomic scope" value="Bacteria"/>
</dbReference>
<gene>
    <name evidence="2" type="ordered locus">Glov_2090</name>
</gene>
<organism evidence="2 3">
    <name type="scientific">Trichlorobacter lovleyi (strain ATCC BAA-1151 / DSM 17278 / SZ)</name>
    <name type="common">Geobacter lovleyi</name>
    <dbReference type="NCBI Taxonomy" id="398767"/>
    <lineage>
        <taxon>Bacteria</taxon>
        <taxon>Pseudomonadati</taxon>
        <taxon>Thermodesulfobacteriota</taxon>
        <taxon>Desulfuromonadia</taxon>
        <taxon>Geobacterales</taxon>
        <taxon>Geobacteraceae</taxon>
        <taxon>Trichlorobacter</taxon>
    </lineage>
</organism>
<dbReference type="KEGG" id="glo:Glov_2090"/>
<proteinExistence type="predicted"/>
<dbReference type="RefSeq" id="WP_012470145.1">
    <property type="nucleotide sequence ID" value="NC_010814.1"/>
</dbReference>
<keyword evidence="1" id="KW-0812">Transmembrane</keyword>
<reference evidence="2 3" key="1">
    <citation type="submission" date="2008-05" db="EMBL/GenBank/DDBJ databases">
        <title>Complete sequence of chromosome of Geobacter lovleyi SZ.</title>
        <authorList>
            <consortium name="US DOE Joint Genome Institute"/>
            <person name="Lucas S."/>
            <person name="Copeland A."/>
            <person name="Lapidus A."/>
            <person name="Glavina del Rio T."/>
            <person name="Dalin E."/>
            <person name="Tice H."/>
            <person name="Bruce D."/>
            <person name="Goodwin L."/>
            <person name="Pitluck S."/>
            <person name="Chertkov O."/>
            <person name="Meincke L."/>
            <person name="Brettin T."/>
            <person name="Detter J.C."/>
            <person name="Han C."/>
            <person name="Tapia R."/>
            <person name="Kuske C.R."/>
            <person name="Schmutz J."/>
            <person name="Larimer F."/>
            <person name="Land M."/>
            <person name="Hauser L."/>
            <person name="Kyrpides N."/>
            <person name="Mikhailova N."/>
            <person name="Sung Y."/>
            <person name="Fletcher K.E."/>
            <person name="Ritalahti K.M."/>
            <person name="Loeffler F.E."/>
            <person name="Richardson P."/>
        </authorList>
    </citation>
    <scope>NUCLEOTIDE SEQUENCE [LARGE SCALE GENOMIC DNA]</scope>
    <source>
        <strain evidence="3">ATCC BAA-1151 / DSM 17278 / SZ</strain>
    </source>
</reference>
<evidence type="ECO:0000256" key="1">
    <source>
        <dbReference type="SAM" id="Phobius"/>
    </source>
</evidence>
<evidence type="ECO:0000313" key="3">
    <source>
        <dbReference type="Proteomes" id="UP000002420"/>
    </source>
</evidence>
<sequence>MNSLRIPVALLVSGLLCYGLLIVPFSSYMANKPIEEKLGYVPSVKLLKPLSADQKELVGASLVMKVLMYFGGIIGKAQEDKVISEPLDLQGMSRLLHGAVQLDPYNMDAYYFAQGFLTWDAKQFKVANDLLDYGMKYRTWDWYLPFFAGFNSAYFLKDYPKAAAYYKRAADLSGQELHKSLAGRYMQESGQTDLAIAYLTVIEKGERNQSIKKDYQIRLAAFYEVKRIEIARDRFMAEHGGLPVSVEQLVQLGLLAPAPADPYGGRFYLEPSGKVTTTSKFAFATKNK</sequence>
<dbReference type="STRING" id="398767.Glov_2090"/>
<protein>
    <submittedName>
        <fullName evidence="2">Uncharacterized protein</fullName>
    </submittedName>
</protein>
<keyword evidence="1" id="KW-1133">Transmembrane helix</keyword>
<dbReference type="AlphaFoldDB" id="B3E3I7"/>